<protein>
    <submittedName>
        <fullName evidence="1">Uncharacterized protein</fullName>
    </submittedName>
</protein>
<dbReference type="EMBL" id="UOFC01000112">
    <property type="protein sequence ID" value="VAW46718.1"/>
    <property type="molecule type" value="Genomic_DNA"/>
</dbReference>
<reference evidence="1" key="1">
    <citation type="submission" date="2018-06" db="EMBL/GenBank/DDBJ databases">
        <authorList>
            <person name="Zhirakovskaya E."/>
        </authorList>
    </citation>
    <scope>NUCLEOTIDE SEQUENCE</scope>
</reference>
<accession>A0A3B0VST4</accession>
<organism evidence="1">
    <name type="scientific">hydrothermal vent metagenome</name>
    <dbReference type="NCBI Taxonomy" id="652676"/>
    <lineage>
        <taxon>unclassified sequences</taxon>
        <taxon>metagenomes</taxon>
        <taxon>ecological metagenomes</taxon>
    </lineage>
</organism>
<proteinExistence type="predicted"/>
<sequence>MGLVMKIHSRFYFTGLLMLVMLFNTACGKKSDLTLPTPEEAPAQETTSFKFKFSPPPFYLRLTRFQETT</sequence>
<gene>
    <name evidence="1" type="ORF">MNBD_GAMMA03-590</name>
</gene>
<evidence type="ECO:0000313" key="1">
    <source>
        <dbReference type="EMBL" id="VAW46718.1"/>
    </source>
</evidence>
<dbReference type="AlphaFoldDB" id="A0A3B0VST4"/>
<name>A0A3B0VST4_9ZZZZ</name>